<feature type="region of interest" description="Disordered" evidence="1">
    <location>
        <begin position="1257"/>
        <end position="1303"/>
    </location>
</feature>
<feature type="region of interest" description="Disordered" evidence="1">
    <location>
        <begin position="1"/>
        <end position="36"/>
    </location>
</feature>
<protein>
    <submittedName>
        <fullName evidence="2">Uncharacterized protein</fullName>
    </submittedName>
</protein>
<comment type="caution">
    <text evidence="2">The sequence shown here is derived from an EMBL/GenBank/DDBJ whole genome shotgun (WGS) entry which is preliminary data.</text>
</comment>
<feature type="region of interest" description="Disordered" evidence="1">
    <location>
        <begin position="2178"/>
        <end position="2247"/>
    </location>
</feature>
<reference evidence="2 3" key="1">
    <citation type="submission" date="2024-06" db="EMBL/GenBank/DDBJ databases">
        <title>A chromosome-level genome assembly of beet webworm, Loxostege sticticalis.</title>
        <authorList>
            <person name="Zhang Y."/>
        </authorList>
    </citation>
    <scope>NUCLEOTIDE SEQUENCE [LARGE SCALE GENOMIC DNA]</scope>
    <source>
        <strain evidence="2">AQ028</strain>
        <tissue evidence="2">Male pupae</tissue>
    </source>
</reference>
<accession>A0ABD0S7K1</accession>
<evidence type="ECO:0000313" key="2">
    <source>
        <dbReference type="EMBL" id="KAL0809852.1"/>
    </source>
</evidence>
<sequence>MKPKETMASDGASIDPVTVSLEGPAKDKQAPTPMQSPKKIYIPIRIQTNALNNDDIAINATYISIEDLTSRVKRKEKKKGTNVEIRYMESIRSLKDKIKSTYSCSQDSCPMIKERLERHQLEHHSGTPLPVAHCCSHHDRQSQTVMSKGTINRLAPTESRFSKSIAVSPTASILKRTPFRSMESHGFQTPSKIVDFSDRCQGSFETNLFRSDEQTQFNDDTLKARSIRAEHETTITPKTSFAREDLNEEVLKWFDDIPIYPNLTSSLKNLRTNMVNEFIDKIFELSKDADPKNYERNVKTEIDNFLNALPIWYPGVKRDQDLLKEGIKNNLLKKINSIREKADNKTQIATLVDKIVSTDEEVVPGRSISQLGSEYKEKIVESEILEWLMHIKFKETDEIGRTLNIIDATDIFTKRLMPLLDTPSGTKNYKLILKGLIVDTLNDLPSILHYPKNKRIYLNRIAEDLANRLLIIQAKYKSSFSCCKFPRERSMYRLTVCSNSSLKRSLLEGLSNCLRDLSIDQRNEDKEEVTDIIVDCLESARDDNKNETSNALQNSIEISEAQASDATVENVRDILTEDIMNNADCRNLERSCHSGTISVFTSEQEISGPSKYPVTSTPKKNPPAKEISKLSAEELKYMNQVSSLIRAWMELLPNKFDAPDEKEFKETMINDLAGDIMDQTKLEQLAPQENYDREKIMHFLIYKWLLKFDVFEELTEENPQVDELLKKLKEIPIPNLTKPHRGSRQAMSNIKYMKSELGWKKDFVPKGIDVLEDEISIFMSELPSDVYESTDKDRQNKMVHELAGTVKKCLDNKQPESEITNEVSKWLKQMVKSSKPITEKLTVGLKDRILKLPQDATLATNHEKKLQRKKEYLEYKANALNKVEDVKDGNNAATVAPDTDRTLMEFIGKFMERNYSVDDPLARGAFGELLKTEFRKLTPPTRKEVYDNFSKTNQHDDFSPERLGKELQYIKVISDWLRNIPIEASFNTPNNRTRIEFVNDLAKNFYEVEESRRKSPTAMDYDMYLASIISQSTYQLPVLPEHKDNVMLMIDQLIGMIIANRKAMPFCENANQTASSINTTGIQEQNIGDFIDNYIRLNAGEIADDQVKLDAWSARLLKEVKKLARDTADPSKLCKTEVYNKLINVPIPEEESIRIFGLELDYAKEISDWLKNLPLLPITTQEASDQRVKMISELAEKFAEREKNKVINPTETPSDSEMEEFITNWIHQIPLDQDREVVYPIVIQQLLKRIERVNKGPEESILSQPQASTSTTNTSKKSKSKTKNKPNNSKSCRPTCGNGGKAGQSGQVLVEAIETWSNQLPIRAEHKDAEQTIKDDVARKLYQKAGELIVDPQIMNDNLLYQELFTDEVNAQLNNLNSPDIEKKKESLKNDLVEKVMEAKSIIKESTAGDNYKHQLENTIDASIPNPINNRQRHNPGFEIYKKRLADMFILENFDHGNDAVKAKYEKTIKKEIDKFFQEVLKKNAVPLTKEQMYNELYSALYKVPTPNKCSINVEVEEVKTRCEVDDWFASLPVREASGVDELSERDKILSMLAKRLHEIERNEQKPDEKMHKEITKWIVKFPLKLGQEKNIDKLADDLQNRLKSSKEDRRCVPAAPLNVKDRKKGKVQKEAAKTKGILGTSQVAGPSSAGQNWVSPPPAQPSYQASPIPRKKPADIMLEIVENWCASLPLHATSPQDQETNRVKREDLYTKIIIKICELNSNPQTFYDDLLYTFLLDEELEKLMSQLPICSDFKPSRENKKIELVTAINSVKCLIREERERHEYVKDLKTTVNSILPEPLDTTADKMAMFNELRDDIVDNFVQYHYNRDDDEGKQIYKAKLRDAVTKYFVDINEKPEDPPVDPLIRQNQLLCELGKISIPNERAVKDEVEDIRMKNEVKQFFEELEFPDEDEDKITLRNNMKLSLAKRLNEIEKTGHNATNDAKMKKEISRCLKKIDKEIDPDKIQAFVDRLKSNEGARKAPPAGTCNISYGPKEPNQSRSEPRPSQFSGNSNQPTIQSNVPAPTFTPTLFRNNISNQRQNPQLRGQPSIQTNVPAPPVPAICRTNPANQLQNPAFRGQPSIQTNIPAPAFPSISRSNPGNQLQNPEFRGQPSIQTNVPAPTAPAISRSNLANQLQIPEFRGQPGSSIQSQATKSLGVTPMEYQGFGGGVLFSSSRQGVSTQMNRSLPVGSAPIPPSKPNQTAPSLEEPLREGQFMQNQGESAPIRTEGNRQRKRRRLGPDEEGTEDDCICLSRRRKMRGRPRCVLRRPDFCDECEDFSPIWRMPMPPYRFPPGYFYY</sequence>
<gene>
    <name evidence="2" type="ORF">ABMA28_011341</name>
</gene>
<feature type="compositionally biased region" description="Polar residues" evidence="1">
    <location>
        <begin position="1641"/>
        <end position="1655"/>
    </location>
</feature>
<name>A0ABD0S7K1_LOXSC</name>
<proteinExistence type="predicted"/>
<evidence type="ECO:0000256" key="1">
    <source>
        <dbReference type="SAM" id="MobiDB-lite"/>
    </source>
</evidence>
<feature type="region of interest" description="Disordered" evidence="1">
    <location>
        <begin position="1641"/>
        <end position="1668"/>
    </location>
</feature>
<evidence type="ECO:0000313" key="3">
    <source>
        <dbReference type="Proteomes" id="UP001549921"/>
    </source>
</evidence>
<feature type="compositionally biased region" description="Polar residues" evidence="1">
    <location>
        <begin position="1997"/>
        <end position="2032"/>
    </location>
</feature>
<dbReference type="EMBL" id="JBEDNZ010000028">
    <property type="protein sequence ID" value="KAL0809852.1"/>
    <property type="molecule type" value="Genomic_DNA"/>
</dbReference>
<feature type="region of interest" description="Disordered" evidence="1">
    <location>
        <begin position="1975"/>
        <end position="2032"/>
    </location>
</feature>
<dbReference type="Proteomes" id="UP001549921">
    <property type="component" value="Unassembled WGS sequence"/>
</dbReference>
<organism evidence="2 3">
    <name type="scientific">Loxostege sticticalis</name>
    <name type="common">Beet webworm moth</name>
    <dbReference type="NCBI Taxonomy" id="481309"/>
    <lineage>
        <taxon>Eukaryota</taxon>
        <taxon>Metazoa</taxon>
        <taxon>Ecdysozoa</taxon>
        <taxon>Arthropoda</taxon>
        <taxon>Hexapoda</taxon>
        <taxon>Insecta</taxon>
        <taxon>Pterygota</taxon>
        <taxon>Neoptera</taxon>
        <taxon>Endopterygota</taxon>
        <taxon>Lepidoptera</taxon>
        <taxon>Glossata</taxon>
        <taxon>Ditrysia</taxon>
        <taxon>Pyraloidea</taxon>
        <taxon>Crambidae</taxon>
        <taxon>Pyraustinae</taxon>
        <taxon>Loxostege</taxon>
    </lineage>
</organism>